<dbReference type="RefSeq" id="WP_140001145.1">
    <property type="nucleotide sequence ID" value="NZ_VFJE01000055.1"/>
</dbReference>
<dbReference type="InterPro" id="IPR028053">
    <property type="entry name" value="Membr_insert_YidC_N"/>
</dbReference>
<dbReference type="NCBIfam" id="TIGR03592">
    <property type="entry name" value="yidC_oxa1_cterm"/>
    <property type="match status" value="1"/>
</dbReference>
<keyword evidence="9 13" id="KW-0472">Membrane</keyword>
<dbReference type="NCBIfam" id="NF002356">
    <property type="entry name" value="PRK01318.2-3"/>
    <property type="match status" value="1"/>
</dbReference>
<feature type="transmembrane region" description="Helical" evidence="13">
    <location>
        <begin position="567"/>
        <end position="588"/>
    </location>
</feature>
<name>A0A501Q3J2_9FLAO</name>
<comment type="function">
    <text evidence="13">Required for the insertion and/or proper folding and/or complex formation of integral membrane proteins into the membrane. Involved in integration of membrane proteins that insert both dependently and independently of the Sec translocase complex, as well as at least some lipoproteins. Aids folding of multispanning membrane proteins.</text>
</comment>
<dbReference type="NCBIfam" id="NF002359">
    <property type="entry name" value="PRK01318.2-6"/>
    <property type="match status" value="1"/>
</dbReference>
<evidence type="ECO:0000256" key="14">
    <source>
        <dbReference type="SAM" id="MobiDB-lite"/>
    </source>
</evidence>
<evidence type="ECO:0000256" key="10">
    <source>
        <dbReference type="ARBA" id="ARBA00023186"/>
    </source>
</evidence>
<organism evidence="17 18">
    <name type="scientific">Flavobacterium microcysteis</name>
    <dbReference type="NCBI Taxonomy" id="2596891"/>
    <lineage>
        <taxon>Bacteria</taxon>
        <taxon>Pseudomonadati</taxon>
        <taxon>Bacteroidota</taxon>
        <taxon>Flavobacteriia</taxon>
        <taxon>Flavobacteriales</taxon>
        <taxon>Flavobacteriaceae</taxon>
        <taxon>Flavobacterium</taxon>
    </lineage>
</organism>
<feature type="transmembrane region" description="Helical" evidence="13">
    <location>
        <begin position="443"/>
        <end position="464"/>
    </location>
</feature>
<dbReference type="CDD" id="cd20070">
    <property type="entry name" value="5TM_YidC_Alb3"/>
    <property type="match status" value="1"/>
</dbReference>
<comment type="subunit">
    <text evidence="13">Interacts with the Sec translocase complex via SecD. Specifically interacts with transmembrane segments of nascent integral membrane proteins during membrane integration.</text>
</comment>
<evidence type="ECO:0000256" key="6">
    <source>
        <dbReference type="ARBA" id="ARBA00022692"/>
    </source>
</evidence>
<feature type="domain" description="Membrane insertase YidC N-terminal" evidence="16">
    <location>
        <begin position="96"/>
        <end position="365"/>
    </location>
</feature>
<dbReference type="Proteomes" id="UP000319175">
    <property type="component" value="Unassembled WGS sequence"/>
</dbReference>
<dbReference type="GO" id="GO:0032977">
    <property type="term" value="F:membrane insertase activity"/>
    <property type="evidence" value="ECO:0007669"/>
    <property type="project" value="InterPro"/>
</dbReference>
<evidence type="ECO:0000256" key="7">
    <source>
        <dbReference type="ARBA" id="ARBA00022927"/>
    </source>
</evidence>
<dbReference type="InterPro" id="IPR038221">
    <property type="entry name" value="YidC_periplasmic_sf"/>
</dbReference>
<keyword evidence="5 13" id="KW-1003">Cell membrane</keyword>
<dbReference type="Pfam" id="PF02096">
    <property type="entry name" value="60KD_IMP"/>
    <property type="match status" value="1"/>
</dbReference>
<dbReference type="PANTHER" id="PTHR12428">
    <property type="entry name" value="OXA1"/>
    <property type="match status" value="1"/>
</dbReference>
<comment type="caution">
    <text evidence="17">The sequence shown here is derived from an EMBL/GenBank/DDBJ whole genome shotgun (WGS) entry which is preliminary data.</text>
</comment>
<dbReference type="EMBL" id="VFJE01000055">
    <property type="protein sequence ID" value="TPD66985.1"/>
    <property type="molecule type" value="Genomic_DNA"/>
</dbReference>
<dbReference type="PANTHER" id="PTHR12428:SF65">
    <property type="entry name" value="CYTOCHROME C OXIDASE ASSEMBLY PROTEIN COX18, MITOCHONDRIAL"/>
    <property type="match status" value="1"/>
</dbReference>
<evidence type="ECO:0000259" key="15">
    <source>
        <dbReference type="Pfam" id="PF02096"/>
    </source>
</evidence>
<dbReference type="GO" id="GO:0051205">
    <property type="term" value="P:protein insertion into membrane"/>
    <property type="evidence" value="ECO:0007669"/>
    <property type="project" value="TreeGrafter"/>
</dbReference>
<evidence type="ECO:0000256" key="1">
    <source>
        <dbReference type="ARBA" id="ARBA00004429"/>
    </source>
</evidence>
<feature type="transmembrane region" description="Helical" evidence="13">
    <location>
        <begin position="505"/>
        <end position="522"/>
    </location>
</feature>
<comment type="similarity">
    <text evidence="2 13">Belongs to the OXA1/ALB3/YidC family. Type 1 subfamily.</text>
</comment>
<reference evidence="17 18" key="1">
    <citation type="submission" date="2019-06" db="EMBL/GenBank/DDBJ databases">
        <title>Flavobacterium sp. MaA-Y11 from geoumgang.</title>
        <authorList>
            <person name="Jeong S."/>
        </authorList>
    </citation>
    <scope>NUCLEOTIDE SEQUENCE [LARGE SCALE GENOMIC DNA]</scope>
    <source>
        <strain evidence="17 18">MaA-Y11</strain>
    </source>
</reference>
<dbReference type="OrthoDB" id="9780552at2"/>
<evidence type="ECO:0000256" key="4">
    <source>
        <dbReference type="ARBA" id="ARBA00022448"/>
    </source>
</evidence>
<dbReference type="InterPro" id="IPR047196">
    <property type="entry name" value="YidC_ALB_C"/>
</dbReference>
<dbReference type="HAMAP" id="MF_01810">
    <property type="entry name" value="YidC_type1"/>
    <property type="match status" value="1"/>
</dbReference>
<accession>A0A501Q3J2</accession>
<evidence type="ECO:0000256" key="8">
    <source>
        <dbReference type="ARBA" id="ARBA00022989"/>
    </source>
</evidence>
<feature type="compositionally biased region" description="Low complexity" evidence="14">
    <location>
        <begin position="612"/>
        <end position="625"/>
    </location>
</feature>
<feature type="transmembrane region" description="Helical" evidence="13">
    <location>
        <begin position="543"/>
        <end position="561"/>
    </location>
</feature>
<evidence type="ECO:0000313" key="18">
    <source>
        <dbReference type="Proteomes" id="UP000319175"/>
    </source>
</evidence>
<dbReference type="Gene3D" id="2.70.98.90">
    <property type="match status" value="1"/>
</dbReference>
<evidence type="ECO:0000256" key="13">
    <source>
        <dbReference type="HAMAP-Rule" id="MF_01810"/>
    </source>
</evidence>
<evidence type="ECO:0000256" key="2">
    <source>
        <dbReference type="ARBA" id="ARBA00010527"/>
    </source>
</evidence>
<evidence type="ECO:0000256" key="11">
    <source>
        <dbReference type="ARBA" id="ARBA00033245"/>
    </source>
</evidence>
<keyword evidence="7 13" id="KW-0653">Protein transport</keyword>
<evidence type="ECO:0000256" key="5">
    <source>
        <dbReference type="ARBA" id="ARBA00022475"/>
    </source>
</evidence>
<proteinExistence type="inferred from homology"/>
<evidence type="ECO:0000259" key="16">
    <source>
        <dbReference type="Pfam" id="PF14849"/>
    </source>
</evidence>
<dbReference type="InterPro" id="IPR019998">
    <property type="entry name" value="Membr_insert_YidC"/>
</dbReference>
<keyword evidence="10 13" id="KW-0143">Chaperone</keyword>
<dbReference type="InterPro" id="IPR028055">
    <property type="entry name" value="YidC/Oxa/ALB_C"/>
</dbReference>
<feature type="domain" description="Membrane insertase YidC/Oxa/ALB C-terminal" evidence="15">
    <location>
        <begin position="379"/>
        <end position="585"/>
    </location>
</feature>
<feature type="transmembrane region" description="Helical" evidence="13">
    <location>
        <begin position="375"/>
        <end position="398"/>
    </location>
</feature>
<evidence type="ECO:0000313" key="17">
    <source>
        <dbReference type="EMBL" id="TPD66985.1"/>
    </source>
</evidence>
<keyword evidence="4 13" id="KW-0813">Transport</keyword>
<dbReference type="Pfam" id="PF14849">
    <property type="entry name" value="YidC_periplas"/>
    <property type="match status" value="1"/>
</dbReference>
<feature type="transmembrane region" description="Helical" evidence="13">
    <location>
        <begin position="12"/>
        <end position="28"/>
    </location>
</feature>
<keyword evidence="6 13" id="KW-0812">Transmembrane</keyword>
<dbReference type="GO" id="GO:0005886">
    <property type="term" value="C:plasma membrane"/>
    <property type="evidence" value="ECO:0007669"/>
    <property type="project" value="UniProtKB-SubCell"/>
</dbReference>
<sequence>MEEKKFDRNSIIGFVLIFVLLLGVMYFNKPSQKEVDAKAKIEAEKQKAATVAEKEAAITAVDTTAKDSLQLEKLKSSLGSFAYAATLPSAKPEIQTLENDLVKLTFSNKGGYIVGAEMKNFEAVSKGSGKLVKIIKDNNAKLNIELKTQGNLVLNTKDLYFEPALTKEGENQVLTMRLKAGAEQYLEYRYVLKPKEYMLDFSIRTQGLSNVLQTSNPLPLEWSMKTYRSEKSISYENRYTELVYEYENGKDDYLGQSSSDKQAKEVTYIAFKQHFFTSILLTDTPFKVAELKSDNLVKDTEKDTIFTKSFKATVPLAFKGGEVNYNMNWYYGPADYKILNKYERNLDEVISLGWGIFGWINRWIFIPVYDFLSLFLSHGIAIIVFTILVRLVMSPVTYKSYLSQAKMKVLRPEILELNEKFKKDPMKKQQETMKLYNKAGVNPMAGCLPALMQIPVFYALFQFFPSAIELRQKSFLWAEDLSSFDAIFSWKQHIPVISSFYGNHISLFPILAAIAIFFYMKMTTGDQAMSAPPQEGMPDMSKIMKMMIYISPLMMMIFFNNNASGLSLYYFISNTITIGIMLVIKNYIINDEKIHARIQENKTKEKPKSKFQQKMQEMMEQAQEQQKQKNKTLEDKKKSLDDRKKK</sequence>
<evidence type="ECO:0000256" key="12">
    <source>
        <dbReference type="ARBA" id="ARBA00033342"/>
    </source>
</evidence>
<dbReference type="CDD" id="cd19961">
    <property type="entry name" value="EcYidC-like_peri"/>
    <property type="match status" value="1"/>
</dbReference>
<protein>
    <recommendedName>
        <fullName evidence="3 13">Membrane protein insertase YidC</fullName>
    </recommendedName>
    <alternativeName>
        <fullName evidence="12 13">Foldase YidC</fullName>
    </alternativeName>
    <alternativeName>
        <fullName evidence="11 13">Membrane integrase YidC</fullName>
    </alternativeName>
    <alternativeName>
        <fullName evidence="13">Membrane protein YidC</fullName>
    </alternativeName>
</protein>
<dbReference type="PRINTS" id="PR00701">
    <property type="entry name" value="60KDINNERMP"/>
</dbReference>
<feature type="region of interest" description="Disordered" evidence="14">
    <location>
        <begin position="600"/>
        <end position="646"/>
    </location>
</feature>
<dbReference type="InterPro" id="IPR001708">
    <property type="entry name" value="YidC/ALB3/OXA1/COX18"/>
</dbReference>
<comment type="subcellular location">
    <subcellularLocation>
        <location evidence="1">Cell inner membrane</location>
        <topology evidence="1">Multi-pass membrane protein</topology>
    </subcellularLocation>
    <subcellularLocation>
        <location evidence="13">Cell membrane</location>
        <topology evidence="13">Multi-pass membrane protein</topology>
    </subcellularLocation>
</comment>
<keyword evidence="18" id="KW-1185">Reference proteome</keyword>
<keyword evidence="8 13" id="KW-1133">Transmembrane helix</keyword>
<dbReference type="NCBIfam" id="TIGR03593">
    <property type="entry name" value="yidC_nterm"/>
    <property type="match status" value="1"/>
</dbReference>
<feature type="transmembrane region" description="Helical" evidence="13">
    <location>
        <begin position="349"/>
        <end position="369"/>
    </location>
</feature>
<dbReference type="AlphaFoldDB" id="A0A501Q3J2"/>
<dbReference type="GO" id="GO:0015031">
    <property type="term" value="P:protein transport"/>
    <property type="evidence" value="ECO:0007669"/>
    <property type="project" value="UniProtKB-KW"/>
</dbReference>
<feature type="compositionally biased region" description="Basic and acidic residues" evidence="14">
    <location>
        <begin position="631"/>
        <end position="646"/>
    </location>
</feature>
<gene>
    <name evidence="13 17" type="primary">yidC</name>
    <name evidence="17" type="ORF">FJA49_11935</name>
</gene>
<evidence type="ECO:0000256" key="9">
    <source>
        <dbReference type="ARBA" id="ARBA00023136"/>
    </source>
</evidence>
<evidence type="ECO:0000256" key="3">
    <source>
        <dbReference type="ARBA" id="ARBA00015325"/>
    </source>
</evidence>